<sequence>MKIATYANARTALEARKGIGKAFTTAFRSGVAMGFLLAANGQLVLYITINLFKLYYGDDWEGLFEAITGYGLGGSSMALFERTRIEPNMDTSTNIQSNTIFCSCSFISKMGMFLFVHVHSSV</sequence>
<dbReference type="GO" id="GO:0012505">
    <property type="term" value="C:endomembrane system"/>
    <property type="evidence" value="ECO:0007669"/>
    <property type="project" value="UniProtKB-SubCell"/>
</dbReference>
<dbReference type="EMBL" id="MNCJ02000332">
    <property type="protein sequence ID" value="KAF5757307.1"/>
    <property type="molecule type" value="Genomic_DNA"/>
</dbReference>
<dbReference type="Gramene" id="mRNA:HanXRQr2_Chr17g0825061">
    <property type="protein sequence ID" value="CDS:HanXRQr2_Chr17g0825061.1"/>
    <property type="gene ID" value="HanXRQr2_Chr17g0825061"/>
</dbReference>
<keyword evidence="6" id="KW-1278">Translocase</keyword>
<feature type="transmembrane region" description="Helical" evidence="10">
    <location>
        <begin position="62"/>
        <end position="80"/>
    </location>
</feature>
<accession>A0A9K3DNF2</accession>
<feature type="transmembrane region" description="Helical" evidence="10">
    <location>
        <begin position="100"/>
        <end position="118"/>
    </location>
</feature>
<evidence type="ECO:0000256" key="4">
    <source>
        <dbReference type="ARBA" id="ARBA00022692"/>
    </source>
</evidence>
<keyword evidence="7 10" id="KW-1133">Transmembrane helix</keyword>
<dbReference type="InterPro" id="IPR004131">
    <property type="entry name" value="PPase-energised_H-pump"/>
</dbReference>
<dbReference type="GO" id="GO:0016020">
    <property type="term" value="C:membrane"/>
    <property type="evidence" value="ECO:0007669"/>
    <property type="project" value="InterPro"/>
</dbReference>
<evidence type="ECO:0000256" key="2">
    <source>
        <dbReference type="ARBA" id="ARBA00013242"/>
    </source>
</evidence>
<dbReference type="EC" id="7.1.3.1" evidence="2"/>
<comment type="caution">
    <text evidence="11">The sequence shown here is derived from an EMBL/GenBank/DDBJ whole genome shotgun (WGS) entry which is preliminary data.</text>
</comment>
<keyword evidence="8" id="KW-0406">Ion transport</keyword>
<keyword evidence="11" id="KW-0378">Hydrolase</keyword>
<reference evidence="11" key="1">
    <citation type="journal article" date="2017" name="Nature">
        <title>The sunflower genome provides insights into oil metabolism, flowering and Asterid evolution.</title>
        <authorList>
            <person name="Badouin H."/>
            <person name="Gouzy J."/>
            <person name="Grassa C.J."/>
            <person name="Murat F."/>
            <person name="Staton S.E."/>
            <person name="Cottret L."/>
            <person name="Lelandais-Briere C."/>
            <person name="Owens G.L."/>
            <person name="Carrere S."/>
            <person name="Mayjonade B."/>
            <person name="Legrand L."/>
            <person name="Gill N."/>
            <person name="Kane N.C."/>
            <person name="Bowers J.E."/>
            <person name="Hubner S."/>
            <person name="Bellec A."/>
            <person name="Berard A."/>
            <person name="Berges H."/>
            <person name="Blanchet N."/>
            <person name="Boniface M.C."/>
            <person name="Brunel D."/>
            <person name="Catrice O."/>
            <person name="Chaidir N."/>
            <person name="Claudel C."/>
            <person name="Donnadieu C."/>
            <person name="Faraut T."/>
            <person name="Fievet G."/>
            <person name="Helmstetter N."/>
            <person name="King M."/>
            <person name="Knapp S.J."/>
            <person name="Lai Z."/>
            <person name="Le Paslier M.C."/>
            <person name="Lippi Y."/>
            <person name="Lorenzon L."/>
            <person name="Mandel J.R."/>
            <person name="Marage G."/>
            <person name="Marchand G."/>
            <person name="Marquand E."/>
            <person name="Bret-Mestries E."/>
            <person name="Morien E."/>
            <person name="Nambeesan S."/>
            <person name="Nguyen T."/>
            <person name="Pegot-Espagnet P."/>
            <person name="Pouilly N."/>
            <person name="Raftis F."/>
            <person name="Sallet E."/>
            <person name="Schiex T."/>
            <person name="Thomas J."/>
            <person name="Vandecasteele C."/>
            <person name="Vares D."/>
            <person name="Vear F."/>
            <person name="Vautrin S."/>
            <person name="Crespi M."/>
            <person name="Mangin B."/>
            <person name="Burke J.M."/>
            <person name="Salse J."/>
            <person name="Munos S."/>
            <person name="Vincourt P."/>
            <person name="Rieseberg L.H."/>
            <person name="Langlade N.B."/>
        </authorList>
    </citation>
    <scope>NUCLEOTIDE SEQUENCE</scope>
    <source>
        <tissue evidence="11">Leaves</tissue>
    </source>
</reference>
<keyword evidence="12" id="KW-1185">Reference proteome</keyword>
<evidence type="ECO:0000313" key="11">
    <source>
        <dbReference type="EMBL" id="KAF5757307.1"/>
    </source>
</evidence>
<name>A0A9K3DNF2_HELAN</name>
<evidence type="ECO:0000256" key="1">
    <source>
        <dbReference type="ARBA" id="ARBA00004127"/>
    </source>
</evidence>
<dbReference type="GO" id="GO:0004427">
    <property type="term" value="F:inorganic diphosphate phosphatase activity"/>
    <property type="evidence" value="ECO:0007669"/>
    <property type="project" value="InterPro"/>
</dbReference>
<evidence type="ECO:0000313" key="12">
    <source>
        <dbReference type="Proteomes" id="UP000215914"/>
    </source>
</evidence>
<dbReference type="Proteomes" id="UP000215914">
    <property type="component" value="Unassembled WGS sequence"/>
</dbReference>
<evidence type="ECO:0000256" key="9">
    <source>
        <dbReference type="ARBA" id="ARBA00023136"/>
    </source>
</evidence>
<evidence type="ECO:0000256" key="5">
    <source>
        <dbReference type="ARBA" id="ARBA00022842"/>
    </source>
</evidence>
<dbReference type="PANTHER" id="PTHR31998">
    <property type="entry name" value="K(+)-INSENSITIVE PYROPHOSPHATE-ENERGIZED PROTON PUMP"/>
    <property type="match status" value="1"/>
</dbReference>
<evidence type="ECO:0000256" key="6">
    <source>
        <dbReference type="ARBA" id="ARBA00022967"/>
    </source>
</evidence>
<keyword evidence="3" id="KW-0813">Transport</keyword>
<feature type="transmembrane region" description="Helical" evidence="10">
    <location>
        <begin position="31"/>
        <end position="56"/>
    </location>
</feature>
<reference evidence="11" key="2">
    <citation type="submission" date="2020-06" db="EMBL/GenBank/DDBJ databases">
        <title>Helianthus annuus Genome sequencing and assembly Release 2.</title>
        <authorList>
            <person name="Gouzy J."/>
            <person name="Langlade N."/>
            <person name="Munos S."/>
        </authorList>
    </citation>
    <scope>NUCLEOTIDE SEQUENCE</scope>
    <source>
        <tissue evidence="11">Leaves</tissue>
    </source>
</reference>
<dbReference type="GO" id="GO:0009678">
    <property type="term" value="F:diphosphate hydrolysis-driven proton transmembrane transporter activity"/>
    <property type="evidence" value="ECO:0007669"/>
    <property type="project" value="UniProtKB-EC"/>
</dbReference>
<dbReference type="AlphaFoldDB" id="A0A9K3DNF2"/>
<evidence type="ECO:0000256" key="10">
    <source>
        <dbReference type="SAM" id="Phobius"/>
    </source>
</evidence>
<protein>
    <recommendedName>
        <fullName evidence="2">H(+)-exporting diphosphatase</fullName>
        <ecNumber evidence="2">7.1.3.1</ecNumber>
    </recommendedName>
</protein>
<proteinExistence type="predicted"/>
<organism evidence="11 12">
    <name type="scientific">Helianthus annuus</name>
    <name type="common">Common sunflower</name>
    <dbReference type="NCBI Taxonomy" id="4232"/>
    <lineage>
        <taxon>Eukaryota</taxon>
        <taxon>Viridiplantae</taxon>
        <taxon>Streptophyta</taxon>
        <taxon>Embryophyta</taxon>
        <taxon>Tracheophyta</taxon>
        <taxon>Spermatophyta</taxon>
        <taxon>Magnoliopsida</taxon>
        <taxon>eudicotyledons</taxon>
        <taxon>Gunneridae</taxon>
        <taxon>Pentapetalae</taxon>
        <taxon>asterids</taxon>
        <taxon>campanulids</taxon>
        <taxon>Asterales</taxon>
        <taxon>Asteraceae</taxon>
        <taxon>Asteroideae</taxon>
        <taxon>Heliantheae alliance</taxon>
        <taxon>Heliantheae</taxon>
        <taxon>Helianthus</taxon>
    </lineage>
</organism>
<evidence type="ECO:0000256" key="7">
    <source>
        <dbReference type="ARBA" id="ARBA00022989"/>
    </source>
</evidence>
<gene>
    <name evidence="11" type="ORF">HanXRQr2_Chr17g0825061</name>
</gene>
<comment type="subcellular location">
    <subcellularLocation>
        <location evidence="1">Endomembrane system</location>
        <topology evidence="1">Multi-pass membrane protein</topology>
    </subcellularLocation>
</comment>
<keyword evidence="4 10" id="KW-0812">Transmembrane</keyword>
<dbReference type="Pfam" id="PF03030">
    <property type="entry name" value="H_PPase"/>
    <property type="match status" value="1"/>
</dbReference>
<evidence type="ECO:0000256" key="8">
    <source>
        <dbReference type="ARBA" id="ARBA00023065"/>
    </source>
</evidence>
<keyword evidence="5" id="KW-0460">Magnesium</keyword>
<evidence type="ECO:0000256" key="3">
    <source>
        <dbReference type="ARBA" id="ARBA00022448"/>
    </source>
</evidence>
<keyword evidence="9 10" id="KW-0472">Membrane</keyword>